<comment type="caution">
    <text evidence="1">The sequence shown here is derived from an EMBL/GenBank/DDBJ whole genome shotgun (WGS) entry which is preliminary data.</text>
</comment>
<dbReference type="AlphaFoldDB" id="A0ABD5NCR9"/>
<dbReference type="RefSeq" id="WP_232571773.1">
    <property type="nucleotide sequence ID" value="NZ_CP089466.1"/>
</dbReference>
<name>A0ABD5NCR9_9EURY</name>
<dbReference type="EMBL" id="JBHRWN010000002">
    <property type="protein sequence ID" value="MFC3477093.1"/>
    <property type="molecule type" value="Genomic_DNA"/>
</dbReference>
<proteinExistence type="predicted"/>
<reference evidence="1 2" key="1">
    <citation type="journal article" date="2019" name="Int. J. Syst. Evol. Microbiol.">
        <title>The Global Catalogue of Microorganisms (GCM) 10K type strain sequencing project: providing services to taxonomists for standard genome sequencing and annotation.</title>
        <authorList>
            <consortium name="The Broad Institute Genomics Platform"/>
            <consortium name="The Broad Institute Genome Sequencing Center for Infectious Disease"/>
            <person name="Wu L."/>
            <person name="Ma J."/>
        </authorList>
    </citation>
    <scope>NUCLEOTIDE SEQUENCE [LARGE SCALE GENOMIC DNA]</scope>
    <source>
        <strain evidence="1 2">CGMCC 1.12562</strain>
    </source>
</reference>
<gene>
    <name evidence="1" type="ORF">ACFOKC_05075</name>
</gene>
<protein>
    <submittedName>
        <fullName evidence="1">Uncharacterized protein</fullName>
    </submittedName>
</protein>
<dbReference type="Proteomes" id="UP001595660">
    <property type="component" value="Unassembled WGS sequence"/>
</dbReference>
<keyword evidence="2" id="KW-1185">Reference proteome</keyword>
<dbReference type="GeneID" id="69116985"/>
<evidence type="ECO:0000313" key="1">
    <source>
        <dbReference type="EMBL" id="MFC3477093.1"/>
    </source>
</evidence>
<evidence type="ECO:0000313" key="2">
    <source>
        <dbReference type="Proteomes" id="UP001595660"/>
    </source>
</evidence>
<organism evidence="1 2">
    <name type="scientific">Halobacterium litoreum</name>
    <dbReference type="NCBI Taxonomy" id="2039234"/>
    <lineage>
        <taxon>Archaea</taxon>
        <taxon>Methanobacteriati</taxon>
        <taxon>Methanobacteriota</taxon>
        <taxon>Stenosarchaea group</taxon>
        <taxon>Halobacteria</taxon>
        <taxon>Halobacteriales</taxon>
        <taxon>Halobacteriaceae</taxon>
        <taxon>Halobacterium</taxon>
    </lineage>
</organism>
<sequence>MSQNKVYRALMHLGERTTTSELRTYLEDEYPDSKLHLYASDRLRKLEEKGVVEIDDDTQPFEVRLLDDDWEGIPSSLANRSFPPESGDSG</sequence>
<accession>A0ABD5NCR9</accession>